<sequence>MSKQNGTVRSHSDRRRYRRRTGSIADNRGHAPCLSDCPSPTTTEDESPAGRDSPLSVIGQDKLAEAGSVPDKGPRQQRPESSTMASPLSRGATTGQKNQKQEESCEFAQLSGPAQAGMQVDSPTTTTTLPTFSPQVPGPETNVTHEAEAGKQLIRRQSRIKPDAAVRRKRNKAARSATATAKDKACLVIDTGSIPQELENGARIAPDNNCVKGGAPAQLSPAGVEPEDNEQQREASVPLTQAKSPGVPTAAISNSPEATPAPLARLRLCNTEDCSSHARLLNLALHTKLDPCDDFEAFVCSAWHISEKHRDQAGSVMDDLRMTWYDHFEDTLSKGTSKFRAGRKPLAMYNTCRHNFPSDTSQIALIRQFLDHNGFRWPEPPEKLQQPLDLLVTLSYKWESPYWITVNLLEPSANGKRRIEVAPGLYLPILRNQYRRVAEAYDQYWQMFLELMYPDPAKRPAINITAVNEIRAMEEDVLGSLHAAAVSPRKRPAAFPFIEIGAHVPNTSGVDWSEAFQAGMSLQPRLAVNDDLVATDVGFLSAVAKLLAKYSLLKLNEHITWLIVQHYAPLADYAFLVGYYGSNGKAAAHMSAYCAQKVETVYKVLLLALGFLTRLTARDRRVIEAGFHSLLSAASRSTRSAYWMSEPSKAHVIRKLGSVKQQMWPPKDLLDDSALEKIYAEFPEKEPSFAHYWIKALEVMSAMNRTSEYNSALLLSGNNFLDYAGYDYVTNTVRLAMGAVAAPAYYVNGTKGMLYGGLLFLLATQVVRAIDDEGIKWLADGTVADATTVSTPMLQAFRDRAKCRDREGNGSVFPEVPALEVAYAALSASHLVDKSVPLALTEQLPEEKVFFMTLCYMSCSKSDGRPAFVADCNKANFGYQRADIPRASATSVASASSHGCIPCTPVEHRKRGCVVCVFLGATCANQACAMVTPVGTVLRRDAYCLAGGFLAILLLPVVGGVHFPSSGAVVKRAADIVIVVDGGASYRPLRYRGVYSSCTHHANCTDYYAICNFTLRICVCPGGYRNSDHYCMYMGGPPDNVGIYQVTLVVAAVFMVVVFSVFVACVVKRTCERSRDLAERMRELSADVYTVPAEFEGLDRPPSYTEIVKIDNMVRFLHRMFRSFLFHNWTVQVCTA</sequence>
<proteinExistence type="predicted"/>
<evidence type="ECO:0000313" key="1">
    <source>
        <dbReference type="EMBL" id="KAH6928509.1"/>
    </source>
</evidence>
<reference evidence="1" key="1">
    <citation type="submission" date="2020-05" db="EMBL/GenBank/DDBJ databases">
        <title>Large-scale comparative analyses of tick genomes elucidate their genetic diversity and vector capacities.</title>
        <authorList>
            <person name="Jia N."/>
            <person name="Wang J."/>
            <person name="Shi W."/>
            <person name="Du L."/>
            <person name="Sun Y."/>
            <person name="Zhan W."/>
            <person name="Jiang J."/>
            <person name="Wang Q."/>
            <person name="Zhang B."/>
            <person name="Ji P."/>
            <person name="Sakyi L.B."/>
            <person name="Cui X."/>
            <person name="Yuan T."/>
            <person name="Jiang B."/>
            <person name="Yang W."/>
            <person name="Lam T.T.-Y."/>
            <person name="Chang Q."/>
            <person name="Ding S."/>
            <person name="Wang X."/>
            <person name="Zhu J."/>
            <person name="Ruan X."/>
            <person name="Zhao L."/>
            <person name="Wei J."/>
            <person name="Que T."/>
            <person name="Du C."/>
            <person name="Cheng J."/>
            <person name="Dai P."/>
            <person name="Han X."/>
            <person name="Huang E."/>
            <person name="Gao Y."/>
            <person name="Liu J."/>
            <person name="Shao H."/>
            <person name="Ye R."/>
            <person name="Li L."/>
            <person name="Wei W."/>
            <person name="Wang X."/>
            <person name="Wang C."/>
            <person name="Yang T."/>
            <person name="Huo Q."/>
            <person name="Li W."/>
            <person name="Guo W."/>
            <person name="Chen H."/>
            <person name="Zhou L."/>
            <person name="Ni X."/>
            <person name="Tian J."/>
            <person name="Zhou Y."/>
            <person name="Sheng Y."/>
            <person name="Liu T."/>
            <person name="Pan Y."/>
            <person name="Xia L."/>
            <person name="Li J."/>
            <person name="Zhao F."/>
            <person name="Cao W."/>
        </authorList>
    </citation>
    <scope>NUCLEOTIDE SEQUENCE</scope>
    <source>
        <strain evidence="1">Hyas-2018</strain>
    </source>
</reference>
<accession>A0ACB7S6Y0</accession>
<comment type="caution">
    <text evidence="1">The sequence shown here is derived from an EMBL/GenBank/DDBJ whole genome shotgun (WGS) entry which is preliminary data.</text>
</comment>
<gene>
    <name evidence="1" type="ORF">HPB50_016846</name>
</gene>
<dbReference type="Proteomes" id="UP000821845">
    <property type="component" value="Chromosome 6"/>
</dbReference>
<organism evidence="1 2">
    <name type="scientific">Hyalomma asiaticum</name>
    <name type="common">Tick</name>
    <dbReference type="NCBI Taxonomy" id="266040"/>
    <lineage>
        <taxon>Eukaryota</taxon>
        <taxon>Metazoa</taxon>
        <taxon>Ecdysozoa</taxon>
        <taxon>Arthropoda</taxon>
        <taxon>Chelicerata</taxon>
        <taxon>Arachnida</taxon>
        <taxon>Acari</taxon>
        <taxon>Parasitiformes</taxon>
        <taxon>Ixodida</taxon>
        <taxon>Ixodoidea</taxon>
        <taxon>Ixodidae</taxon>
        <taxon>Hyalomminae</taxon>
        <taxon>Hyalomma</taxon>
    </lineage>
</organism>
<keyword evidence="2" id="KW-1185">Reference proteome</keyword>
<dbReference type="EMBL" id="CM023486">
    <property type="protein sequence ID" value="KAH6928509.1"/>
    <property type="molecule type" value="Genomic_DNA"/>
</dbReference>
<name>A0ACB7S6Y0_HYAAI</name>
<evidence type="ECO:0000313" key="2">
    <source>
        <dbReference type="Proteomes" id="UP000821845"/>
    </source>
</evidence>
<protein>
    <submittedName>
        <fullName evidence="1">Uncharacterized protein</fullName>
    </submittedName>
</protein>